<dbReference type="SUPFAM" id="SSF81383">
    <property type="entry name" value="F-box domain"/>
    <property type="match status" value="1"/>
</dbReference>
<dbReference type="OrthoDB" id="692490at2759"/>
<keyword evidence="4" id="KW-1185">Reference proteome</keyword>
<evidence type="ECO:0000256" key="1">
    <source>
        <dbReference type="SAM" id="MobiDB-lite"/>
    </source>
</evidence>
<accession>A0A835F7C1</accession>
<dbReference type="InterPro" id="IPR001810">
    <property type="entry name" value="F-box_dom"/>
</dbReference>
<protein>
    <recommendedName>
        <fullName evidence="2">F-box domain-containing protein</fullName>
    </recommendedName>
</protein>
<gene>
    <name evidence="3" type="ORF">HU200_016752</name>
</gene>
<proteinExistence type="predicted"/>
<dbReference type="SUPFAM" id="SSF52058">
    <property type="entry name" value="L domain-like"/>
    <property type="match status" value="1"/>
</dbReference>
<dbReference type="InterPro" id="IPR053197">
    <property type="entry name" value="F-box_SCFL_complex_component"/>
</dbReference>
<feature type="region of interest" description="Disordered" evidence="1">
    <location>
        <begin position="1"/>
        <end position="22"/>
    </location>
</feature>
<feature type="domain" description="F-box" evidence="2">
    <location>
        <begin position="19"/>
        <end position="74"/>
    </location>
</feature>
<evidence type="ECO:0000313" key="3">
    <source>
        <dbReference type="EMBL" id="KAF8730880.1"/>
    </source>
</evidence>
<dbReference type="AlphaFoldDB" id="A0A835F7C1"/>
<dbReference type="Pfam" id="PF00646">
    <property type="entry name" value="F-box"/>
    <property type="match status" value="1"/>
</dbReference>
<evidence type="ECO:0000313" key="4">
    <source>
        <dbReference type="Proteomes" id="UP000636709"/>
    </source>
</evidence>
<dbReference type="EMBL" id="JACEFO010001613">
    <property type="protein sequence ID" value="KAF8730880.1"/>
    <property type="molecule type" value="Genomic_DNA"/>
</dbReference>
<dbReference type="PANTHER" id="PTHR34223">
    <property type="entry name" value="OS11G0201299 PROTEIN"/>
    <property type="match status" value="1"/>
</dbReference>
<dbReference type="PANTHER" id="PTHR34223:SF51">
    <property type="entry name" value="OS06G0556300 PROTEIN"/>
    <property type="match status" value="1"/>
</dbReference>
<dbReference type="Proteomes" id="UP000636709">
    <property type="component" value="Unassembled WGS sequence"/>
</dbReference>
<dbReference type="SMART" id="SM00256">
    <property type="entry name" value="FBOX"/>
    <property type="match status" value="1"/>
</dbReference>
<dbReference type="Gene3D" id="1.20.1280.50">
    <property type="match status" value="1"/>
</dbReference>
<comment type="caution">
    <text evidence="3">The sequence shown here is derived from an EMBL/GenBank/DDBJ whole genome shotgun (WGS) entry which is preliminary data.</text>
</comment>
<reference evidence="3" key="1">
    <citation type="submission" date="2020-07" db="EMBL/GenBank/DDBJ databases">
        <title>Genome sequence and genetic diversity analysis of an under-domesticated orphan crop, white fonio (Digitaria exilis).</title>
        <authorList>
            <person name="Bennetzen J.L."/>
            <person name="Chen S."/>
            <person name="Ma X."/>
            <person name="Wang X."/>
            <person name="Yssel A.E.J."/>
            <person name="Chaluvadi S.R."/>
            <person name="Johnson M."/>
            <person name="Gangashetty P."/>
            <person name="Hamidou F."/>
            <person name="Sanogo M.D."/>
            <person name="Zwaenepoel A."/>
            <person name="Wallace J."/>
            <person name="Van De Peer Y."/>
            <person name="Van Deynze A."/>
        </authorList>
    </citation>
    <scope>NUCLEOTIDE SEQUENCE</scope>
    <source>
        <tissue evidence="3">Leaves</tissue>
    </source>
</reference>
<name>A0A835F7C1_9POAL</name>
<dbReference type="InterPro" id="IPR036047">
    <property type="entry name" value="F-box-like_dom_sf"/>
</dbReference>
<dbReference type="CDD" id="cd22160">
    <property type="entry name" value="F-box_AtFBL13-like"/>
    <property type="match status" value="1"/>
</dbReference>
<dbReference type="InterPro" id="IPR053781">
    <property type="entry name" value="F-box_AtFBL13-like"/>
</dbReference>
<organism evidence="3 4">
    <name type="scientific">Digitaria exilis</name>
    <dbReference type="NCBI Taxonomy" id="1010633"/>
    <lineage>
        <taxon>Eukaryota</taxon>
        <taxon>Viridiplantae</taxon>
        <taxon>Streptophyta</taxon>
        <taxon>Embryophyta</taxon>
        <taxon>Tracheophyta</taxon>
        <taxon>Spermatophyta</taxon>
        <taxon>Magnoliopsida</taxon>
        <taxon>Liliopsida</taxon>
        <taxon>Poales</taxon>
        <taxon>Poaceae</taxon>
        <taxon>PACMAD clade</taxon>
        <taxon>Panicoideae</taxon>
        <taxon>Panicodae</taxon>
        <taxon>Paniceae</taxon>
        <taxon>Anthephorinae</taxon>
        <taxon>Digitaria</taxon>
    </lineage>
</organism>
<dbReference type="PROSITE" id="PS50181">
    <property type="entry name" value="FBOX"/>
    <property type="match status" value="1"/>
</dbReference>
<sequence length="265" mass="30632">MPRRDVPSRREETAGPGVEDRLGALPDEALKHVLSFLPSDDAVRTCVLARRWRDLWKSTPALRITEPECRWKKPEDMNEFVNHLLLLRDRSPLEICELNSYPYHTMSEQRDRPCRYIQLWIRYALAHKARMLRVLIHNTNGYFELDSAPLVSRHLIVLELDGVELGKRALDFSTCPSLKALKMTNCFIKAREISSQSLRHLIANHNFFVRRSRTLISAPSLVSLQLNDVGGRTPVLQSSWFPFHSMYDALFSKLSAYYLDAAKKV</sequence>
<evidence type="ECO:0000259" key="2">
    <source>
        <dbReference type="PROSITE" id="PS50181"/>
    </source>
</evidence>